<comment type="caution">
    <text evidence="1">The sequence shown here is derived from an EMBL/GenBank/DDBJ whole genome shotgun (WGS) entry which is preliminary data.</text>
</comment>
<dbReference type="Proteomes" id="UP001054945">
    <property type="component" value="Unassembled WGS sequence"/>
</dbReference>
<evidence type="ECO:0000313" key="1">
    <source>
        <dbReference type="EMBL" id="GIY22260.1"/>
    </source>
</evidence>
<accession>A0AAV4RKM6</accession>
<evidence type="ECO:0000313" key="2">
    <source>
        <dbReference type="Proteomes" id="UP001054945"/>
    </source>
</evidence>
<gene>
    <name evidence="1" type="ORF">CEXT_539461</name>
</gene>
<keyword evidence="2" id="KW-1185">Reference proteome</keyword>
<organism evidence="1 2">
    <name type="scientific">Caerostris extrusa</name>
    <name type="common">Bark spider</name>
    <name type="synonym">Caerostris bankana</name>
    <dbReference type="NCBI Taxonomy" id="172846"/>
    <lineage>
        <taxon>Eukaryota</taxon>
        <taxon>Metazoa</taxon>
        <taxon>Ecdysozoa</taxon>
        <taxon>Arthropoda</taxon>
        <taxon>Chelicerata</taxon>
        <taxon>Arachnida</taxon>
        <taxon>Araneae</taxon>
        <taxon>Araneomorphae</taxon>
        <taxon>Entelegynae</taxon>
        <taxon>Araneoidea</taxon>
        <taxon>Araneidae</taxon>
        <taxon>Caerostris</taxon>
    </lineage>
</organism>
<reference evidence="1 2" key="1">
    <citation type="submission" date="2021-06" db="EMBL/GenBank/DDBJ databases">
        <title>Caerostris extrusa draft genome.</title>
        <authorList>
            <person name="Kono N."/>
            <person name="Arakawa K."/>
        </authorList>
    </citation>
    <scope>NUCLEOTIDE SEQUENCE [LARGE SCALE GENOMIC DNA]</scope>
</reference>
<protein>
    <submittedName>
        <fullName evidence="1">Uncharacterized protein</fullName>
    </submittedName>
</protein>
<name>A0AAV4RKM6_CAEEX</name>
<sequence>MDSAVVEIAERRRPLSPSARALHSESLIRHRPGRCPYQLGGQKNCKTLTSDAQNGRQLRQQHLRKRKIAPWKTCKPGAVCSNRIGRAFTLHPRKEINGAKNFWQAPKFYLFPDPILESHRSKTWRIFLCFHPVSPYSCTQATEYKRGSLLLLQYIDI</sequence>
<proteinExistence type="predicted"/>
<dbReference type="AlphaFoldDB" id="A0AAV4RKM6"/>
<dbReference type="EMBL" id="BPLR01008127">
    <property type="protein sequence ID" value="GIY22260.1"/>
    <property type="molecule type" value="Genomic_DNA"/>
</dbReference>